<organism evidence="2 3">
    <name type="scientific">Edhazardia aedis (strain USNM 41457)</name>
    <name type="common">Microsporidian parasite</name>
    <dbReference type="NCBI Taxonomy" id="1003232"/>
    <lineage>
        <taxon>Eukaryota</taxon>
        <taxon>Fungi</taxon>
        <taxon>Fungi incertae sedis</taxon>
        <taxon>Microsporidia</taxon>
        <taxon>Edhazardia</taxon>
    </lineage>
</organism>
<keyword evidence="1" id="KW-0472">Membrane</keyword>
<accession>J9DRT5</accession>
<keyword evidence="3" id="KW-1185">Reference proteome</keyword>
<evidence type="ECO:0000256" key="1">
    <source>
        <dbReference type="SAM" id="Phobius"/>
    </source>
</evidence>
<protein>
    <submittedName>
        <fullName evidence="2">Uncharacterized protein</fullName>
    </submittedName>
</protein>
<dbReference type="Gene3D" id="1.20.1050.10">
    <property type="match status" value="1"/>
</dbReference>
<gene>
    <name evidence="2" type="ORF">EDEG_04082</name>
</gene>
<reference evidence="3" key="2">
    <citation type="submission" date="2015-07" db="EMBL/GenBank/DDBJ databases">
        <title>Contrasting host-pathogen interactions and genome evolution in two generalist and specialist microsporidian pathogens of mosquitoes.</title>
        <authorList>
            <consortium name="The Broad Institute Genomics Platform"/>
            <consortium name="The Broad Institute Genome Sequencing Center for Infectious Disease"/>
            <person name="Cuomo C.A."/>
            <person name="Sanscrainte N.D."/>
            <person name="Goldberg J.M."/>
            <person name="Heiman D."/>
            <person name="Young S."/>
            <person name="Zeng Q."/>
            <person name="Becnel J.J."/>
            <person name="Birren B.W."/>
        </authorList>
    </citation>
    <scope>NUCLEOTIDE SEQUENCE [LARGE SCALE GENOMIC DNA]</scope>
    <source>
        <strain evidence="3">USNM 41457</strain>
    </source>
</reference>
<keyword evidence="1" id="KW-1133">Transmembrane helix</keyword>
<comment type="caution">
    <text evidence="2">The sequence shown here is derived from an EMBL/GenBank/DDBJ whole genome shotgun (WGS) entry which is preliminary data.</text>
</comment>
<evidence type="ECO:0000313" key="2">
    <source>
        <dbReference type="EMBL" id="EJW05280.1"/>
    </source>
</evidence>
<dbReference type="HOGENOM" id="CLU_087989_0_0_1"/>
<keyword evidence="1" id="KW-0812">Transmembrane</keyword>
<feature type="transmembrane region" description="Helical" evidence="1">
    <location>
        <begin position="26"/>
        <end position="47"/>
    </location>
</feature>
<evidence type="ECO:0000313" key="3">
    <source>
        <dbReference type="Proteomes" id="UP000003163"/>
    </source>
</evidence>
<dbReference type="AlphaFoldDB" id="J9DRT5"/>
<dbReference type="InParanoid" id="J9DRT5"/>
<name>J9DRT5_EDHAE</name>
<reference evidence="2 3" key="1">
    <citation type="submission" date="2011-08" db="EMBL/GenBank/DDBJ databases">
        <authorList>
            <person name="Liu Z.J."/>
            <person name="Shi F.L."/>
            <person name="Lu J.Q."/>
            <person name="Li M."/>
            <person name="Wang Z.L."/>
        </authorList>
    </citation>
    <scope>NUCLEOTIDE SEQUENCE [LARGE SCALE GENOMIC DNA]</scope>
    <source>
        <strain evidence="2 3">USNM 41457</strain>
    </source>
</reference>
<proteinExistence type="predicted"/>
<sequence length="288" mass="34058">MPSLIKLIGLQPNNSNSKFSWVNNEIFKLVIIFIAIIAVICFLIWIFSRKKEKTDPTVDDLLKQIKVIEKPAEIKLRSEFSKKLYEEYLQLINKFNINSEYFVRNKTTYHNFFCQFVSVTSSFWKYFEKEVYKDIVGLTDKTEINDFKSKISQLCSLNYGLISVELNPTLNVSTSHFVKNYMTLSDVIKDMFKFLIEKFIDFEYKSSGAVLMLKALETDEFLNPQKRLQETLCDADRNLKDRIFDKKNINFDLYQLMTTYVIKYFEVLEEIISKVPIESRECMNHVLE</sequence>
<dbReference type="EMBL" id="AFBI03000272">
    <property type="protein sequence ID" value="EJW05280.1"/>
    <property type="molecule type" value="Genomic_DNA"/>
</dbReference>
<dbReference type="Proteomes" id="UP000003163">
    <property type="component" value="Unassembled WGS sequence"/>
</dbReference>
<dbReference type="VEuPathDB" id="MicrosporidiaDB:EDEG_04082"/>